<keyword evidence="1" id="KW-0812">Transmembrane</keyword>
<protein>
    <submittedName>
        <fullName evidence="2">Uncharacterized protein</fullName>
    </submittedName>
</protein>
<keyword evidence="3" id="KW-1185">Reference proteome</keyword>
<sequence length="169" mass="18149">MTNPYDAWTPDLQVQALKRVAQSIFVLAAGVAVVALSRLLNAPTMVIVVGYIGLAVAILIAPIVYMTSGLTGGDESSGKIQRFTDEFCLQALAAGYRMVSWVLVVTSLIVFFIADDIVSHLLSIEVTLTQLGGSYVLLAALTWAVTIMRLLKDDGEDALDSESIDSRNL</sequence>
<evidence type="ECO:0000313" key="2">
    <source>
        <dbReference type="EMBL" id="RUO28134.1"/>
    </source>
</evidence>
<name>A0ABY0BVJ3_9GAMM</name>
<feature type="transmembrane region" description="Helical" evidence="1">
    <location>
        <begin position="46"/>
        <end position="66"/>
    </location>
</feature>
<feature type="transmembrane region" description="Helical" evidence="1">
    <location>
        <begin position="20"/>
        <end position="40"/>
    </location>
</feature>
<organism evidence="2 3">
    <name type="scientific">Aliidiomarina sedimenti</name>
    <dbReference type="NCBI Taxonomy" id="1933879"/>
    <lineage>
        <taxon>Bacteria</taxon>
        <taxon>Pseudomonadati</taxon>
        <taxon>Pseudomonadota</taxon>
        <taxon>Gammaproteobacteria</taxon>
        <taxon>Alteromonadales</taxon>
        <taxon>Idiomarinaceae</taxon>
        <taxon>Aliidiomarina</taxon>
    </lineage>
</organism>
<gene>
    <name evidence="2" type="ORF">CWE12_13015</name>
</gene>
<dbReference type="Proteomes" id="UP000287410">
    <property type="component" value="Unassembled WGS sequence"/>
</dbReference>
<dbReference type="RefSeq" id="WP_126790140.1">
    <property type="nucleotide sequence ID" value="NZ_PIPN01000006.1"/>
</dbReference>
<comment type="caution">
    <text evidence="2">The sequence shown here is derived from an EMBL/GenBank/DDBJ whole genome shotgun (WGS) entry which is preliminary data.</text>
</comment>
<feature type="transmembrane region" description="Helical" evidence="1">
    <location>
        <begin position="87"/>
        <end position="114"/>
    </location>
</feature>
<accession>A0ABY0BVJ3</accession>
<proteinExistence type="predicted"/>
<evidence type="ECO:0000313" key="3">
    <source>
        <dbReference type="Proteomes" id="UP000287410"/>
    </source>
</evidence>
<keyword evidence="1" id="KW-1133">Transmembrane helix</keyword>
<reference evidence="2 3" key="1">
    <citation type="journal article" date="2018" name="Front. Microbiol.">
        <title>Genome-Based Analysis Reveals the Taxonomy and Diversity of the Family Idiomarinaceae.</title>
        <authorList>
            <person name="Liu Y."/>
            <person name="Lai Q."/>
            <person name="Shao Z."/>
        </authorList>
    </citation>
    <scope>NUCLEOTIDE SEQUENCE [LARGE SCALE GENOMIC DNA]</scope>
    <source>
        <strain evidence="2 3">GBSy1</strain>
    </source>
</reference>
<evidence type="ECO:0000256" key="1">
    <source>
        <dbReference type="SAM" id="Phobius"/>
    </source>
</evidence>
<dbReference type="EMBL" id="PIPN01000006">
    <property type="protein sequence ID" value="RUO28134.1"/>
    <property type="molecule type" value="Genomic_DNA"/>
</dbReference>
<keyword evidence="1" id="KW-0472">Membrane</keyword>